<reference evidence="4 5" key="1">
    <citation type="submission" date="2020-07" db="EMBL/GenBank/DDBJ databases">
        <title>Thermoactinomyces phylogeny.</title>
        <authorList>
            <person name="Dunlap C."/>
        </authorList>
    </citation>
    <scope>NUCLEOTIDE SEQUENCE [LARGE SCALE GENOMIC DNA]</scope>
    <source>
        <strain evidence="4 5">AMNI-1</strain>
    </source>
</reference>
<dbReference type="InterPro" id="IPR036271">
    <property type="entry name" value="Tet_transcr_reg_TetR-rel_C_sf"/>
</dbReference>
<dbReference type="Pfam" id="PF00440">
    <property type="entry name" value="TetR_N"/>
    <property type="match status" value="1"/>
</dbReference>
<dbReference type="PRINTS" id="PR00455">
    <property type="entry name" value="HTHTETR"/>
</dbReference>
<dbReference type="PANTHER" id="PTHR30055">
    <property type="entry name" value="HTH-TYPE TRANSCRIPTIONAL REGULATOR RUTR"/>
    <property type="match status" value="1"/>
</dbReference>
<feature type="DNA-binding region" description="H-T-H motif" evidence="2">
    <location>
        <begin position="50"/>
        <end position="69"/>
    </location>
</feature>
<dbReference type="SUPFAM" id="SSF46689">
    <property type="entry name" value="Homeodomain-like"/>
    <property type="match status" value="1"/>
</dbReference>
<evidence type="ECO:0000256" key="1">
    <source>
        <dbReference type="ARBA" id="ARBA00023125"/>
    </source>
</evidence>
<dbReference type="GO" id="GO:0003677">
    <property type="term" value="F:DNA binding"/>
    <property type="evidence" value="ECO:0007669"/>
    <property type="project" value="UniProtKB-UniRule"/>
</dbReference>
<proteinExistence type="predicted"/>
<dbReference type="AlphaFoldDB" id="A0A7W1XUT8"/>
<comment type="caution">
    <text evidence="4">The sequence shown here is derived from an EMBL/GenBank/DDBJ whole genome shotgun (WGS) entry which is preliminary data.</text>
</comment>
<protein>
    <submittedName>
        <fullName evidence="4">TetR/AcrR family transcriptional regulator</fullName>
    </submittedName>
</protein>
<dbReference type="Proteomes" id="UP000538292">
    <property type="component" value="Unassembled WGS sequence"/>
</dbReference>
<dbReference type="SUPFAM" id="SSF48498">
    <property type="entry name" value="Tetracyclin repressor-like, C-terminal domain"/>
    <property type="match status" value="1"/>
</dbReference>
<evidence type="ECO:0000313" key="5">
    <source>
        <dbReference type="Proteomes" id="UP000538292"/>
    </source>
</evidence>
<evidence type="ECO:0000259" key="3">
    <source>
        <dbReference type="PROSITE" id="PS50977"/>
    </source>
</evidence>
<keyword evidence="5" id="KW-1185">Reference proteome</keyword>
<accession>A0A7W1XUT8</accession>
<sequence>MSKKSWDEWVSYIAEQYNLDLKEDKQTQKQKKILEAAIHVFAKKGYSGASTSEIAERAGVAEATIFKHYHTKKGLLLRLVIPAIAKVASPYIINPVLQILDQDKPIEELLRDLIIDRKQLLEKNWKTIRVILVESLFHSEIREALVDHVAKNIVTIGFDKIEELKSKGKLRADLPNHVLLRGIMSQIGAYMIARNVLPELAQGKEDEEIDAIIDMLTNGITPESDSKSPQDE</sequence>
<dbReference type="RefSeq" id="WP_181742074.1">
    <property type="nucleotide sequence ID" value="NZ_JACEOL010000062.1"/>
</dbReference>
<dbReference type="InterPro" id="IPR009057">
    <property type="entry name" value="Homeodomain-like_sf"/>
</dbReference>
<dbReference type="InterPro" id="IPR050109">
    <property type="entry name" value="HTH-type_TetR-like_transc_reg"/>
</dbReference>
<dbReference type="InterPro" id="IPR001647">
    <property type="entry name" value="HTH_TetR"/>
</dbReference>
<organism evidence="4 5">
    <name type="scientific">Thermoactinomyces mirandus</name>
    <dbReference type="NCBI Taxonomy" id="2756294"/>
    <lineage>
        <taxon>Bacteria</taxon>
        <taxon>Bacillati</taxon>
        <taxon>Bacillota</taxon>
        <taxon>Bacilli</taxon>
        <taxon>Bacillales</taxon>
        <taxon>Thermoactinomycetaceae</taxon>
        <taxon>Thermoactinomyces</taxon>
    </lineage>
</organism>
<dbReference type="Gene3D" id="1.10.10.60">
    <property type="entry name" value="Homeodomain-like"/>
    <property type="match status" value="1"/>
</dbReference>
<keyword evidence="1 2" id="KW-0238">DNA-binding</keyword>
<gene>
    <name evidence="4" type="ORF">H2C83_15120</name>
</gene>
<dbReference type="PROSITE" id="PS50977">
    <property type="entry name" value="HTH_TETR_2"/>
    <property type="match status" value="1"/>
</dbReference>
<dbReference type="PANTHER" id="PTHR30055:SF222">
    <property type="entry name" value="REGULATORY PROTEIN"/>
    <property type="match status" value="1"/>
</dbReference>
<evidence type="ECO:0000256" key="2">
    <source>
        <dbReference type="PROSITE-ProRule" id="PRU00335"/>
    </source>
</evidence>
<dbReference type="Gene3D" id="1.10.357.10">
    <property type="entry name" value="Tetracycline Repressor, domain 2"/>
    <property type="match status" value="1"/>
</dbReference>
<evidence type="ECO:0000313" key="4">
    <source>
        <dbReference type="EMBL" id="MBA4603601.1"/>
    </source>
</evidence>
<dbReference type="EMBL" id="JACEOL010000062">
    <property type="protein sequence ID" value="MBA4603601.1"/>
    <property type="molecule type" value="Genomic_DNA"/>
</dbReference>
<name>A0A7W1XUT8_9BACL</name>
<feature type="domain" description="HTH tetR-type" evidence="3">
    <location>
        <begin position="27"/>
        <end position="87"/>
    </location>
</feature>
<dbReference type="GO" id="GO:0006355">
    <property type="term" value="P:regulation of DNA-templated transcription"/>
    <property type="evidence" value="ECO:0007669"/>
    <property type="project" value="UniProtKB-ARBA"/>
</dbReference>